<feature type="region of interest" description="Disordered" evidence="1">
    <location>
        <begin position="235"/>
        <end position="272"/>
    </location>
</feature>
<evidence type="ECO:0000256" key="1">
    <source>
        <dbReference type="SAM" id="MobiDB-lite"/>
    </source>
</evidence>
<dbReference type="OrthoDB" id="47504at2759"/>
<feature type="region of interest" description="Disordered" evidence="1">
    <location>
        <begin position="495"/>
        <end position="524"/>
    </location>
</feature>
<sequence>MSVIQGLFALSSAEPHGPRSTRYDSPMMSNLVTCSSSEESSQQLHDRCHKMHSSSRPPIVLPFRRKQQRDNHMATIRRLSDSDVRAIFECLHHNKPPPPHLQFKIVPVGPTGLKLSPPSFEFEDGLYVLLKPQRKKSLHPDFSLVPPHLMHLAVREPQAEVCPWSLSGPQFPKPTAIQQRYCYPKGRPEYASRKGGALWTMHGADGKEDAEYRLLHVYYSAKRAVNRGVKAANLHGGAVSDDSYSPPANTRAKRNRNKANLTATTTTTPKSKRACVHRRINAANNAHHLSSPAITTSSGSNSFCNSPGSLHTLPPASSQFSPPSHVRTIADATMDDGTDDTPMPPIESHNLIAFNDSDFDITLNSRMFHPVGSTELRQVGSFGFGGPGTHPYHPGMFSDHHQQERQNNFPLMHHSTQALDTIYWNDPLLPLPMTRKPSYELFSPTPPSVPTHDVTSFANHLESLHKQICDKISEAPSGDKGALLSIFTGWANHAAKEPMNPSDDNDNATSSNKTNVAPANLKKE</sequence>
<feature type="compositionally biased region" description="Polar residues" evidence="1">
    <location>
        <begin position="289"/>
        <end position="322"/>
    </location>
</feature>
<accession>A0A9N8HW66</accession>
<organism evidence="2 3">
    <name type="scientific">Seminavis robusta</name>
    <dbReference type="NCBI Taxonomy" id="568900"/>
    <lineage>
        <taxon>Eukaryota</taxon>
        <taxon>Sar</taxon>
        <taxon>Stramenopiles</taxon>
        <taxon>Ochrophyta</taxon>
        <taxon>Bacillariophyta</taxon>
        <taxon>Bacillariophyceae</taxon>
        <taxon>Bacillariophycidae</taxon>
        <taxon>Naviculales</taxon>
        <taxon>Naviculaceae</taxon>
        <taxon>Seminavis</taxon>
    </lineage>
</organism>
<evidence type="ECO:0000313" key="3">
    <source>
        <dbReference type="Proteomes" id="UP001153069"/>
    </source>
</evidence>
<reference evidence="2" key="1">
    <citation type="submission" date="2020-06" db="EMBL/GenBank/DDBJ databases">
        <authorList>
            <consortium name="Plant Systems Biology data submission"/>
        </authorList>
    </citation>
    <scope>NUCLEOTIDE SEQUENCE</scope>
    <source>
        <strain evidence="2">D6</strain>
    </source>
</reference>
<protein>
    <submittedName>
        <fullName evidence="2">Uncharacterized protein</fullName>
    </submittedName>
</protein>
<feature type="region of interest" description="Disordered" evidence="1">
    <location>
        <begin position="289"/>
        <end position="324"/>
    </location>
</feature>
<feature type="compositionally biased region" description="Low complexity" evidence="1">
    <location>
        <begin position="258"/>
        <end position="269"/>
    </location>
</feature>
<keyword evidence="3" id="KW-1185">Reference proteome</keyword>
<proteinExistence type="predicted"/>
<name>A0A9N8HW66_9STRA</name>
<dbReference type="Proteomes" id="UP001153069">
    <property type="component" value="Unassembled WGS sequence"/>
</dbReference>
<feature type="compositionally biased region" description="Polar residues" evidence="1">
    <location>
        <begin position="507"/>
        <end position="517"/>
    </location>
</feature>
<evidence type="ECO:0000313" key="2">
    <source>
        <dbReference type="EMBL" id="CAB9527892.1"/>
    </source>
</evidence>
<comment type="caution">
    <text evidence="2">The sequence shown here is derived from an EMBL/GenBank/DDBJ whole genome shotgun (WGS) entry which is preliminary data.</text>
</comment>
<dbReference type="EMBL" id="CAICTM010002098">
    <property type="protein sequence ID" value="CAB9527892.1"/>
    <property type="molecule type" value="Genomic_DNA"/>
</dbReference>
<gene>
    <name evidence="2" type="ORF">SEMRO_2100_G314480.1</name>
</gene>
<dbReference type="AlphaFoldDB" id="A0A9N8HW66"/>